<name>A0A848AU88_9BACT</name>
<sequence>MAKTVKITPELREAIRLASEEYTQLGLSRITDVDQSGIGKYISGKIQKINEDNLMRLLPILKKYLPADSQIIKIRENYGTIGQKVTMIDGESGDPLDGELLKAIQKMSIVQKSRLLAFADDMLKS</sequence>
<dbReference type="RefSeq" id="WP_168962339.1">
    <property type="nucleotide sequence ID" value="NZ_JABAEW010000014.1"/>
</dbReference>
<organism evidence="1 2">
    <name type="scientific">Victivallis vadensis</name>
    <dbReference type="NCBI Taxonomy" id="172901"/>
    <lineage>
        <taxon>Bacteria</taxon>
        <taxon>Pseudomonadati</taxon>
        <taxon>Lentisphaerota</taxon>
        <taxon>Lentisphaeria</taxon>
        <taxon>Victivallales</taxon>
        <taxon>Victivallaceae</taxon>
        <taxon>Victivallis</taxon>
    </lineage>
</organism>
<comment type="caution">
    <text evidence="1">The sequence shown here is derived from an EMBL/GenBank/DDBJ whole genome shotgun (WGS) entry which is preliminary data.</text>
</comment>
<dbReference type="SUPFAM" id="SSF47413">
    <property type="entry name" value="lambda repressor-like DNA-binding domains"/>
    <property type="match status" value="1"/>
</dbReference>
<dbReference type="AlphaFoldDB" id="A0A848AU88"/>
<evidence type="ECO:0000313" key="1">
    <source>
        <dbReference type="EMBL" id="NMD86708.1"/>
    </source>
</evidence>
<reference evidence="1 2" key="1">
    <citation type="submission" date="2020-04" db="EMBL/GenBank/DDBJ databases">
        <authorList>
            <person name="Hitch T.C.A."/>
            <person name="Wylensek D."/>
            <person name="Clavel T."/>
        </authorList>
    </citation>
    <scope>NUCLEOTIDE SEQUENCE [LARGE SCALE GENOMIC DNA]</scope>
    <source>
        <strain evidence="1 2">COR2-253-APC-1A</strain>
    </source>
</reference>
<accession>A0A848AU88</accession>
<dbReference type="GO" id="GO:0003677">
    <property type="term" value="F:DNA binding"/>
    <property type="evidence" value="ECO:0007669"/>
    <property type="project" value="InterPro"/>
</dbReference>
<dbReference type="InterPro" id="IPR010982">
    <property type="entry name" value="Lambda_DNA-bd_dom_sf"/>
</dbReference>
<protein>
    <recommendedName>
        <fullName evidence="3">HTH cro/C1-type domain-containing protein</fullName>
    </recommendedName>
</protein>
<dbReference type="EMBL" id="JABAEW010000014">
    <property type="protein sequence ID" value="NMD86708.1"/>
    <property type="molecule type" value="Genomic_DNA"/>
</dbReference>
<dbReference type="Proteomes" id="UP000576225">
    <property type="component" value="Unassembled WGS sequence"/>
</dbReference>
<gene>
    <name evidence="1" type="ORF">HF882_08945</name>
</gene>
<evidence type="ECO:0008006" key="3">
    <source>
        <dbReference type="Google" id="ProtNLM"/>
    </source>
</evidence>
<proteinExistence type="predicted"/>
<evidence type="ECO:0000313" key="2">
    <source>
        <dbReference type="Proteomes" id="UP000576225"/>
    </source>
</evidence>